<evidence type="ECO:0000256" key="3">
    <source>
        <dbReference type="ARBA" id="ARBA00022603"/>
    </source>
</evidence>
<evidence type="ECO:0000313" key="9">
    <source>
        <dbReference type="Proteomes" id="UP000243904"/>
    </source>
</evidence>
<keyword evidence="5 6" id="KW-0949">S-adenosyl-L-methionine</keyword>
<keyword evidence="2" id="KW-0169">Cobalamin biosynthesis</keyword>
<dbReference type="InterPro" id="IPR012797">
    <property type="entry name" value="CobF"/>
</dbReference>
<keyword evidence="4 6" id="KW-0808">Transferase</keyword>
<dbReference type="EMBL" id="LT629750">
    <property type="protein sequence ID" value="SDT05101.1"/>
    <property type="molecule type" value="Genomic_DNA"/>
</dbReference>
<proteinExistence type="predicted"/>
<reference evidence="9" key="1">
    <citation type="submission" date="2016-10" db="EMBL/GenBank/DDBJ databases">
        <authorList>
            <person name="Varghese N."/>
            <person name="Submissions S."/>
        </authorList>
    </citation>
    <scope>NUCLEOTIDE SEQUENCE [LARGE SCALE GENOMIC DNA]</scope>
    <source>
        <strain evidence="9">GAS369</strain>
    </source>
</reference>
<sequence length="254" mass="28327">MRKIFVIGIGVGDPDHMTIQAIKALNQADVFFIPDKGAEKAALRDLRTAICERFIENADYRTISVDVPQRTSSGDYLASVDEWHSRLADIYARLFEHELEENEIGAILVWGDPAIYDSTLRIIERIRIKGLALEIQVIPGISSVQVLAAKHRVVLNQIGESVLLTTGRKLAHGFPDEFGSVVVLLDGTQAFASLAEPDLDIFWGAYLGTDDEILISGRLADVKDKIEAARKLARQQHGWIMDTYLLRKSDRGRC</sequence>
<feature type="domain" description="Tetrapyrrole methylase" evidence="7">
    <location>
        <begin position="3"/>
        <end position="222"/>
    </location>
</feature>
<evidence type="ECO:0000256" key="1">
    <source>
        <dbReference type="ARBA" id="ARBA00004953"/>
    </source>
</evidence>
<dbReference type="RefSeq" id="WP_146688630.1">
    <property type="nucleotide sequence ID" value="NZ_LT629750.1"/>
</dbReference>
<dbReference type="SUPFAM" id="SSF53790">
    <property type="entry name" value="Tetrapyrrole methylase"/>
    <property type="match status" value="1"/>
</dbReference>
<dbReference type="Gene3D" id="3.30.950.10">
    <property type="entry name" value="Methyltransferase, Cobalt-precorrin-4 Transmethylase, Domain 2"/>
    <property type="match status" value="1"/>
</dbReference>
<dbReference type="NCBIfam" id="TIGR02434">
    <property type="entry name" value="CobF"/>
    <property type="match status" value="1"/>
</dbReference>
<organism evidence="8 9">
    <name type="scientific">Bradyrhizobium canariense</name>
    <dbReference type="NCBI Taxonomy" id="255045"/>
    <lineage>
        <taxon>Bacteria</taxon>
        <taxon>Pseudomonadati</taxon>
        <taxon>Pseudomonadota</taxon>
        <taxon>Alphaproteobacteria</taxon>
        <taxon>Hyphomicrobiales</taxon>
        <taxon>Nitrobacteraceae</taxon>
        <taxon>Bradyrhizobium</taxon>
    </lineage>
</organism>
<accession>A0A1H1X7R7</accession>
<comment type="catalytic activity">
    <reaction evidence="6">
        <text>precorrin-5 + S-adenosyl-L-methionine + H2O = precorrin-6A + acetate + S-adenosyl-L-homocysteine + 2 H(+)</text>
        <dbReference type="Rhea" id="RHEA:18261"/>
        <dbReference type="ChEBI" id="CHEBI:15377"/>
        <dbReference type="ChEBI" id="CHEBI:15378"/>
        <dbReference type="ChEBI" id="CHEBI:30089"/>
        <dbReference type="ChEBI" id="CHEBI:57856"/>
        <dbReference type="ChEBI" id="CHEBI:59789"/>
        <dbReference type="ChEBI" id="CHEBI:77871"/>
        <dbReference type="ChEBI" id="CHEBI:77872"/>
        <dbReference type="EC" id="2.1.1.152"/>
    </reaction>
</comment>
<name>A0A1H1X7R7_9BRAD</name>
<dbReference type="Gene3D" id="3.40.1010.10">
    <property type="entry name" value="Cobalt-precorrin-4 Transmethylase, Domain 1"/>
    <property type="match status" value="1"/>
</dbReference>
<dbReference type="GO" id="GO:0032259">
    <property type="term" value="P:methylation"/>
    <property type="evidence" value="ECO:0007669"/>
    <property type="project" value="UniProtKB-KW"/>
</dbReference>
<gene>
    <name evidence="8" type="ORF">SAMN05444158_4189</name>
</gene>
<evidence type="ECO:0000313" key="8">
    <source>
        <dbReference type="EMBL" id="SDT05101.1"/>
    </source>
</evidence>
<dbReference type="PIRSF" id="PIRSF036525">
    <property type="entry name" value="CobF"/>
    <property type="match status" value="1"/>
</dbReference>
<dbReference type="InterPro" id="IPR000878">
    <property type="entry name" value="4pyrrol_Mease"/>
</dbReference>
<dbReference type="CDD" id="cd11643">
    <property type="entry name" value="Precorrin-6A-synthase"/>
    <property type="match status" value="1"/>
</dbReference>
<comment type="function">
    <text evidence="6">Catalyzes the methylation of C-1 in precorrin-5 and the subsequent extrusion of acetic acid from the resulting intermediate to form cobalt-precorrin-6A.</text>
</comment>
<evidence type="ECO:0000256" key="4">
    <source>
        <dbReference type="ARBA" id="ARBA00022679"/>
    </source>
</evidence>
<keyword evidence="3 6" id="KW-0489">Methyltransferase</keyword>
<dbReference type="InterPro" id="IPR035996">
    <property type="entry name" value="4pyrrol_Methylase_sf"/>
</dbReference>
<dbReference type="PANTHER" id="PTHR43467:SF1">
    <property type="entry name" value="PRECORRIN-6A SYNTHASE [DEACETYLATING]"/>
    <property type="match status" value="1"/>
</dbReference>
<dbReference type="InterPro" id="IPR014776">
    <property type="entry name" value="4pyrrole_Mease_sub2"/>
</dbReference>
<comment type="pathway">
    <text evidence="1">Cofactor biosynthesis; adenosylcobalamin biosynthesis.</text>
</comment>
<dbReference type="Pfam" id="PF00590">
    <property type="entry name" value="TP_methylase"/>
    <property type="match status" value="1"/>
</dbReference>
<evidence type="ECO:0000256" key="2">
    <source>
        <dbReference type="ARBA" id="ARBA00022573"/>
    </source>
</evidence>
<dbReference type="GO" id="GO:0009236">
    <property type="term" value="P:cobalamin biosynthetic process"/>
    <property type="evidence" value="ECO:0007669"/>
    <property type="project" value="UniProtKB-KW"/>
</dbReference>
<dbReference type="EC" id="2.1.1.152" evidence="6"/>
<protein>
    <recommendedName>
        <fullName evidence="6">Precorrin-6A synthase [deacetylating]</fullName>
        <ecNumber evidence="6">2.1.1.152</ecNumber>
    </recommendedName>
</protein>
<dbReference type="Proteomes" id="UP000243904">
    <property type="component" value="Chromosome I"/>
</dbReference>
<keyword evidence="9" id="KW-1185">Reference proteome</keyword>
<dbReference type="InterPro" id="IPR014777">
    <property type="entry name" value="4pyrrole_Mease_sub1"/>
</dbReference>
<dbReference type="AlphaFoldDB" id="A0A1H1X7R7"/>
<evidence type="ECO:0000256" key="6">
    <source>
        <dbReference type="PIRNR" id="PIRNR036525"/>
    </source>
</evidence>
<evidence type="ECO:0000259" key="7">
    <source>
        <dbReference type="Pfam" id="PF00590"/>
    </source>
</evidence>
<dbReference type="GO" id="GO:0043819">
    <property type="term" value="F:precorrin-6A synthase (deacetylating) activity"/>
    <property type="evidence" value="ECO:0007669"/>
    <property type="project" value="UniProtKB-EC"/>
</dbReference>
<dbReference type="PANTHER" id="PTHR43467">
    <property type="entry name" value="COBALT-PRECORRIN-2 C(20)-METHYLTRANSFERASE"/>
    <property type="match status" value="1"/>
</dbReference>
<evidence type="ECO:0000256" key="5">
    <source>
        <dbReference type="ARBA" id="ARBA00022691"/>
    </source>
</evidence>